<dbReference type="Pfam" id="PF13302">
    <property type="entry name" value="Acetyltransf_3"/>
    <property type="match status" value="1"/>
</dbReference>
<dbReference type="Gene3D" id="3.40.630.30">
    <property type="match status" value="1"/>
</dbReference>
<dbReference type="PROSITE" id="PS51186">
    <property type="entry name" value="GNAT"/>
    <property type="match status" value="1"/>
</dbReference>
<name>A0A920BUB6_9BACI</name>
<dbReference type="Proteomes" id="UP000682111">
    <property type="component" value="Unassembled WGS sequence"/>
</dbReference>
<gene>
    <name evidence="2" type="ORF">J27TS8_28020</name>
</gene>
<dbReference type="GO" id="GO:0005737">
    <property type="term" value="C:cytoplasm"/>
    <property type="evidence" value="ECO:0007669"/>
    <property type="project" value="TreeGrafter"/>
</dbReference>
<comment type="caution">
    <text evidence="2">The sequence shown here is derived from an EMBL/GenBank/DDBJ whole genome shotgun (WGS) entry which is preliminary data.</text>
</comment>
<protein>
    <submittedName>
        <fullName evidence="2">Ribosomal-protein-serine acetyltransferase</fullName>
    </submittedName>
</protein>
<evidence type="ECO:0000313" key="3">
    <source>
        <dbReference type="Proteomes" id="UP000682111"/>
    </source>
</evidence>
<keyword evidence="3" id="KW-1185">Reference proteome</keyword>
<dbReference type="InterPro" id="IPR000182">
    <property type="entry name" value="GNAT_dom"/>
</dbReference>
<dbReference type="PANTHER" id="PTHR43441">
    <property type="entry name" value="RIBOSOMAL-PROTEIN-SERINE ACETYLTRANSFERASE"/>
    <property type="match status" value="1"/>
</dbReference>
<dbReference type="RefSeq" id="WP_137743628.1">
    <property type="nucleotide sequence ID" value="NZ_BORC01000004.1"/>
</dbReference>
<sequence>MFTMKIDSEIELQLLQSQHAEEFFHLINQNRTFLKKWLPWVNEILSPIQTQGLISFWLIQLSGHNGFSFGIRYKGRLVGNIGSQYIDWYNRQTSIGYFLAEDAVGKGIMTRSVQAVLNYIFFELGLNRIEIRCGEKNLKSRAIPERLGFTYEGFVRDGENLNGQFHHLLMYSMLAREWMGK</sequence>
<dbReference type="InterPro" id="IPR016181">
    <property type="entry name" value="Acyl_CoA_acyltransferase"/>
</dbReference>
<proteinExistence type="predicted"/>
<dbReference type="InterPro" id="IPR051908">
    <property type="entry name" value="Ribosomal_N-acetyltransferase"/>
</dbReference>
<evidence type="ECO:0000313" key="2">
    <source>
        <dbReference type="EMBL" id="GIN62809.1"/>
    </source>
</evidence>
<dbReference type="OrthoDB" id="9784707at2"/>
<dbReference type="GO" id="GO:1990189">
    <property type="term" value="F:protein N-terminal-serine acetyltransferase activity"/>
    <property type="evidence" value="ECO:0007669"/>
    <property type="project" value="TreeGrafter"/>
</dbReference>
<dbReference type="SUPFAM" id="SSF55729">
    <property type="entry name" value="Acyl-CoA N-acyltransferases (Nat)"/>
    <property type="match status" value="1"/>
</dbReference>
<accession>A0A920BUB6</accession>
<organism evidence="2 3">
    <name type="scientific">Robertmurraya siralis</name>
    <dbReference type="NCBI Taxonomy" id="77777"/>
    <lineage>
        <taxon>Bacteria</taxon>
        <taxon>Bacillati</taxon>
        <taxon>Bacillota</taxon>
        <taxon>Bacilli</taxon>
        <taxon>Bacillales</taxon>
        <taxon>Bacillaceae</taxon>
        <taxon>Robertmurraya</taxon>
    </lineage>
</organism>
<dbReference type="EMBL" id="BORC01000004">
    <property type="protein sequence ID" value="GIN62809.1"/>
    <property type="molecule type" value="Genomic_DNA"/>
</dbReference>
<evidence type="ECO:0000259" key="1">
    <source>
        <dbReference type="PROSITE" id="PS51186"/>
    </source>
</evidence>
<dbReference type="GO" id="GO:0008999">
    <property type="term" value="F:protein-N-terminal-alanine acetyltransferase activity"/>
    <property type="evidence" value="ECO:0007669"/>
    <property type="project" value="TreeGrafter"/>
</dbReference>
<dbReference type="AlphaFoldDB" id="A0A920BUB6"/>
<feature type="domain" description="N-acetyltransferase" evidence="1">
    <location>
        <begin position="24"/>
        <end position="175"/>
    </location>
</feature>
<dbReference type="PANTHER" id="PTHR43441:SF12">
    <property type="entry name" value="RIBOSOMAL N-ACETYLTRANSFERASE YDAF-RELATED"/>
    <property type="match status" value="1"/>
</dbReference>
<reference evidence="2" key="1">
    <citation type="submission" date="2021-03" db="EMBL/GenBank/DDBJ databases">
        <title>Antimicrobial resistance genes in bacteria isolated from Japanese honey, and their potential for conferring macrolide and lincosamide resistance in the American foulbrood pathogen Paenibacillus larvae.</title>
        <authorList>
            <person name="Okamoto M."/>
            <person name="Kumagai M."/>
            <person name="Kanamori H."/>
            <person name="Takamatsu D."/>
        </authorList>
    </citation>
    <scope>NUCLEOTIDE SEQUENCE</scope>
    <source>
        <strain evidence="2">J27TS8</strain>
    </source>
</reference>